<protein>
    <recommendedName>
        <fullName evidence="1">DUF7079 domain-containing protein</fullName>
    </recommendedName>
</protein>
<evidence type="ECO:0000259" key="1">
    <source>
        <dbReference type="Pfam" id="PF23296"/>
    </source>
</evidence>
<dbReference type="Pfam" id="PF23296">
    <property type="entry name" value="DUF7079"/>
    <property type="match status" value="1"/>
</dbReference>
<dbReference type="Proteomes" id="UP000179860">
    <property type="component" value="Chromosome 2"/>
</dbReference>
<accession>A0A8F4QKS4</accession>
<gene>
    <name evidence="2" type="ORF">BJG93_35650</name>
</gene>
<name>A0A8F4QKS4_9BURK</name>
<dbReference type="AlphaFoldDB" id="A0A8F4QKS4"/>
<dbReference type="InterPro" id="IPR055507">
    <property type="entry name" value="DUF7079"/>
</dbReference>
<organism evidence="2 3">
    <name type="scientific">Paraburkholderia sprentiae WSM5005</name>
    <dbReference type="NCBI Taxonomy" id="754502"/>
    <lineage>
        <taxon>Bacteria</taxon>
        <taxon>Pseudomonadati</taxon>
        <taxon>Pseudomonadota</taxon>
        <taxon>Betaproteobacteria</taxon>
        <taxon>Burkholderiales</taxon>
        <taxon>Burkholderiaceae</taxon>
        <taxon>Paraburkholderia</taxon>
    </lineage>
</organism>
<evidence type="ECO:0000313" key="3">
    <source>
        <dbReference type="Proteomes" id="UP000179860"/>
    </source>
</evidence>
<dbReference type="RefSeq" id="WP_154671758.1">
    <property type="nucleotide sequence ID" value="NZ_CP017562.2"/>
</dbReference>
<sequence length="202" mass="23257">MTPENLARRRPVWAAMSDLFLDTETRWEIPFVARSCAESGYDDATLERIFWIEIFPETMGNILSIFGEWRALDLNEAALTGRAKAGRMPWLRRQLWGGMVRSEWRSVCTVVQWLRPLDEFQRTQFTRALHLCGRYYFETPGELPFGISEKEIDAVRELFPDAWGRYEPVCRSMLLKSEASTHDARAAAVRKLCANHPGGANV</sequence>
<feature type="domain" description="DUF7079" evidence="1">
    <location>
        <begin position="8"/>
        <end position="107"/>
    </location>
</feature>
<evidence type="ECO:0000313" key="2">
    <source>
        <dbReference type="EMBL" id="QXE07293.1"/>
    </source>
</evidence>
<dbReference type="KEGG" id="pspw:BJG93_35650"/>
<dbReference type="OrthoDB" id="8684941at2"/>
<proteinExistence type="predicted"/>
<keyword evidence="3" id="KW-1185">Reference proteome</keyword>
<dbReference type="EMBL" id="CP017562">
    <property type="protein sequence ID" value="QXE07293.1"/>
    <property type="molecule type" value="Genomic_DNA"/>
</dbReference>
<reference evidence="2" key="1">
    <citation type="submission" date="2016-09" db="EMBL/GenBank/DDBJ databases">
        <title>The Complete Genome of Burkholderia sprentiae wsm5005.</title>
        <authorList>
            <person name="De Meyer S."/>
            <person name="Wang P."/>
            <person name="Terpolilli J."/>
        </authorList>
    </citation>
    <scope>NUCLEOTIDE SEQUENCE [LARGE SCALE GENOMIC DNA]</scope>
    <source>
        <strain evidence="2">WSM5005</strain>
    </source>
</reference>